<feature type="region of interest" description="Disordered" evidence="3">
    <location>
        <begin position="331"/>
        <end position="375"/>
    </location>
</feature>
<feature type="region of interest" description="Disordered" evidence="3">
    <location>
        <begin position="1"/>
        <end position="26"/>
    </location>
</feature>
<dbReference type="SUPFAM" id="SSF54791">
    <property type="entry name" value="Eukaryotic type KH-domain (KH-domain type I)"/>
    <property type="match status" value="2"/>
</dbReference>
<dbReference type="InterPro" id="IPR047275">
    <property type="entry name" value="KH-I_NOVA_rpt1"/>
</dbReference>
<dbReference type="InterPro" id="IPR004087">
    <property type="entry name" value="KH_dom"/>
</dbReference>
<dbReference type="GO" id="GO:0003723">
    <property type="term" value="F:RNA binding"/>
    <property type="evidence" value="ECO:0007669"/>
    <property type="project" value="UniProtKB-UniRule"/>
</dbReference>
<feature type="compositionally biased region" description="Polar residues" evidence="3">
    <location>
        <begin position="714"/>
        <end position="730"/>
    </location>
</feature>
<sequence>MQEDEGRLEEPDKSAPVSHAGRKRNDTIHMKILVPSGAVGAIIGKGGESIAHVQWETGARIKLSKPNDFYPGTMERVCLIQGTLDGVTRMHNYIMDRMLEKPECAGATGGQILPGSTSLACPVRPTTGGAIIPTTVGTPSTISTTGQADFGASGAWPTVGGSRLPWGRHQQVKILVPNCTAGLVIGKVGSYVKEIKDRTGAFIQISQKSKEFNLMERCITIAGEPDQCRAAVALVLAKIAEDPQSTSCPTISYSRIQGPVASAYPTGSPFALVSIPRVPLPGPTSAQAAADVTQSASGYVPLPDTYMSPMIQAALMQAAALARSYYQSTGQQGFMATSPPPPGQQSQGSQPGTVSTHGGNLSLSEGQSSATTAPSTDMSVYASFPQSGSTHLLPSGPTGLWTESGWGTTSDSHHPQLLSGLAGATPSGASAATFEQAYPAPLNFAYFPAGQQLVTPIGSRHPSETFPSGTDIYPTSPYGTNLPMAFGGNQPTLRVTSPTGTSPMAPIYPGLYSHLTPLGSADVGSPVSKLAAMGATPSAVSLNELFNSMRLAGSNYPTSELPQATDLSQMFSALSQHPAGFVNVSGYPIFSSPTGPPSVLTSIAAFMDSSQHPAVQATPGAPPQLSLVSIEPSPGATFSAGSAGDLHSTVTSYAPRLFQTSDSATHMSHLFGAQSVPVIARRPMDSSEITSTTTTTSDKRPSVRVPAQRGTFKQPPSSHAQSICLSSPPCSQFEFPSPTSSSSAPIPTTKAQHSASLDLITSSTSHSQLESPGSSKDASSSQSGSPFDGSRQSALTASDGRSTDPTNTAVTTGSSGSETTAVTATHPLTSKSSTGKRILNGRPSRPKSSEVKK</sequence>
<dbReference type="Proteomes" id="UP000308267">
    <property type="component" value="Unassembled WGS sequence"/>
</dbReference>
<dbReference type="InterPro" id="IPR036612">
    <property type="entry name" value="KH_dom_type_1_sf"/>
</dbReference>
<name>A0A4S2LD66_OPIFE</name>
<evidence type="ECO:0000313" key="6">
    <source>
        <dbReference type="Proteomes" id="UP000308267"/>
    </source>
</evidence>
<dbReference type="CDD" id="cd22435">
    <property type="entry name" value="KH-I_NOVA_rpt1"/>
    <property type="match status" value="1"/>
</dbReference>
<gene>
    <name evidence="5" type="ORF">CRM22_008030</name>
</gene>
<evidence type="ECO:0000256" key="1">
    <source>
        <dbReference type="ARBA" id="ARBA00022737"/>
    </source>
</evidence>
<feature type="compositionally biased region" description="Basic and acidic residues" evidence="3">
    <location>
        <begin position="1"/>
        <end position="13"/>
    </location>
</feature>
<feature type="domain" description="K Homology" evidence="4">
    <location>
        <begin position="26"/>
        <end position="99"/>
    </location>
</feature>
<feature type="compositionally biased region" description="Low complexity" evidence="3">
    <location>
        <begin position="736"/>
        <end position="749"/>
    </location>
</feature>
<dbReference type="SMART" id="SM00322">
    <property type="entry name" value="KH"/>
    <property type="match status" value="2"/>
</dbReference>
<dbReference type="CDD" id="cd22436">
    <property type="entry name" value="KH-I_NOVA_rpt2"/>
    <property type="match status" value="1"/>
</dbReference>
<organism evidence="5 6">
    <name type="scientific">Opisthorchis felineus</name>
    <dbReference type="NCBI Taxonomy" id="147828"/>
    <lineage>
        <taxon>Eukaryota</taxon>
        <taxon>Metazoa</taxon>
        <taxon>Spiralia</taxon>
        <taxon>Lophotrochozoa</taxon>
        <taxon>Platyhelminthes</taxon>
        <taxon>Trematoda</taxon>
        <taxon>Digenea</taxon>
        <taxon>Opisthorchiida</taxon>
        <taxon>Opisthorchiata</taxon>
        <taxon>Opisthorchiidae</taxon>
        <taxon>Opisthorchis</taxon>
    </lineage>
</organism>
<comment type="caution">
    <text evidence="5">The sequence shown here is derived from an EMBL/GenBank/DDBJ whole genome shotgun (WGS) entry which is preliminary data.</text>
</comment>
<feature type="region of interest" description="Disordered" evidence="3">
    <location>
        <begin position="682"/>
        <end position="853"/>
    </location>
</feature>
<dbReference type="InterPro" id="IPR004088">
    <property type="entry name" value="KH_dom_type_1"/>
</dbReference>
<protein>
    <recommendedName>
        <fullName evidence="4">K Homology domain-containing protein</fullName>
    </recommendedName>
</protein>
<feature type="compositionally biased region" description="Polar residues" evidence="3">
    <location>
        <begin position="353"/>
        <end position="375"/>
    </location>
</feature>
<dbReference type="Gene3D" id="3.30.1370.10">
    <property type="entry name" value="K Homology domain, type 1"/>
    <property type="match status" value="2"/>
</dbReference>
<proteinExistence type="predicted"/>
<feature type="domain" description="K Homology" evidence="4">
    <location>
        <begin position="168"/>
        <end position="240"/>
    </location>
</feature>
<dbReference type="PROSITE" id="PS50084">
    <property type="entry name" value="KH_TYPE_1"/>
    <property type="match status" value="2"/>
</dbReference>
<dbReference type="OrthoDB" id="441329at2759"/>
<feature type="compositionally biased region" description="Low complexity" evidence="3">
    <location>
        <begin position="686"/>
        <end position="696"/>
    </location>
</feature>
<feature type="compositionally biased region" description="Polar residues" evidence="3">
    <location>
        <begin position="791"/>
        <end position="835"/>
    </location>
</feature>
<feature type="region of interest" description="Disordered" evidence="3">
    <location>
        <begin position="393"/>
        <end position="414"/>
    </location>
</feature>
<dbReference type="STRING" id="147828.A0A4S2LD66"/>
<dbReference type="Pfam" id="PF00013">
    <property type="entry name" value="KH_1"/>
    <property type="match status" value="2"/>
</dbReference>
<dbReference type="PANTHER" id="PTHR10288">
    <property type="entry name" value="KH DOMAIN CONTAINING RNA BINDING PROTEIN"/>
    <property type="match status" value="1"/>
</dbReference>
<feature type="compositionally biased region" description="Polar residues" evidence="3">
    <location>
        <begin position="750"/>
        <end position="770"/>
    </location>
</feature>
<dbReference type="AlphaFoldDB" id="A0A4S2LD66"/>
<keyword evidence="2" id="KW-0694">RNA-binding</keyword>
<dbReference type="InterPro" id="IPR047276">
    <property type="entry name" value="KH-I_NOVA_rpt2"/>
</dbReference>
<dbReference type="EMBL" id="SJOL01007979">
    <property type="protein sequence ID" value="TGZ61392.1"/>
    <property type="molecule type" value="Genomic_DNA"/>
</dbReference>
<evidence type="ECO:0000256" key="2">
    <source>
        <dbReference type="PROSITE-ProRule" id="PRU00117"/>
    </source>
</evidence>
<evidence type="ECO:0000313" key="5">
    <source>
        <dbReference type="EMBL" id="TGZ61392.1"/>
    </source>
</evidence>
<keyword evidence="6" id="KW-1185">Reference proteome</keyword>
<reference evidence="5 6" key="1">
    <citation type="journal article" date="2019" name="BMC Genomics">
        <title>New insights from Opisthorchis felineus genome: update on genomics of the epidemiologically important liver flukes.</title>
        <authorList>
            <person name="Ershov N.I."/>
            <person name="Mordvinov V.A."/>
            <person name="Prokhortchouk E.B."/>
            <person name="Pakharukova M.Y."/>
            <person name="Gunbin K.V."/>
            <person name="Ustyantsev K."/>
            <person name="Genaev M.A."/>
            <person name="Blinov A.G."/>
            <person name="Mazur A."/>
            <person name="Boulygina E."/>
            <person name="Tsygankova S."/>
            <person name="Khrameeva E."/>
            <person name="Chekanov N."/>
            <person name="Fan G."/>
            <person name="Xiao A."/>
            <person name="Zhang H."/>
            <person name="Xu X."/>
            <person name="Yang H."/>
            <person name="Solovyev V."/>
            <person name="Lee S.M."/>
            <person name="Liu X."/>
            <person name="Afonnikov D.A."/>
            <person name="Skryabin K.G."/>
        </authorList>
    </citation>
    <scope>NUCLEOTIDE SEQUENCE [LARGE SCALE GENOMIC DNA]</scope>
    <source>
        <strain evidence="5">AK-0245</strain>
        <tissue evidence="5">Whole organism</tissue>
    </source>
</reference>
<accession>A0A4S2LD66</accession>
<evidence type="ECO:0000256" key="3">
    <source>
        <dbReference type="SAM" id="MobiDB-lite"/>
    </source>
</evidence>
<evidence type="ECO:0000259" key="4">
    <source>
        <dbReference type="SMART" id="SM00322"/>
    </source>
</evidence>
<keyword evidence="1" id="KW-0677">Repeat</keyword>
<feature type="compositionally biased region" description="Low complexity" evidence="3">
    <location>
        <begin position="771"/>
        <end position="790"/>
    </location>
</feature>